<dbReference type="Pfam" id="PF05964">
    <property type="entry name" value="FYRN"/>
    <property type="match status" value="1"/>
</dbReference>
<keyword evidence="5" id="KW-1185">Reference proteome</keyword>
<dbReference type="Gene3D" id="3.30.160.360">
    <property type="match status" value="1"/>
</dbReference>
<comment type="subcellular location">
    <subcellularLocation>
        <location evidence="1">Nucleus</location>
    </subcellularLocation>
</comment>
<dbReference type="OrthoDB" id="285793at2759"/>
<feature type="region of interest" description="Disordered" evidence="3">
    <location>
        <begin position="122"/>
        <end position="152"/>
    </location>
</feature>
<keyword evidence="2" id="KW-0539">Nucleus</keyword>
<sequence length="403" mass="44889">MNPSSCFPPRSLFPDNKSKKSLRRSQKEKYRVKCLRLRRAARAMVFENAALADEIARIEDKFLKSKEERRFLFRRLLQLQALGEDDPSTSHNSSLSLGFEVPVVAGMSEGSAEMCLSNVDEGLGKKPKKEKREKGRESKCEATKKSTKKTRPLESASRKWVWPIPLNSSGQPVFPIVLGSLTVYSLGEIITDRSGFHDKVAIFPVGFCSTRVYVSMRNPEQQCLYTCQIKDGGAGPQFEIVPEDDPQNSIAATSAQECHSILISTIAAARGTRITVPDHAAGYFFGFTHPTVQNLIQSSLGARKCLSYQWGKFEVCKPSDGPAPQEDCEDSPTISFQAFHRQSFQETKTQDLLTGALDLPDVHASHDYISTYRQIFLSHSRLASDLPAMKSPASRYSPSRSPE</sequence>
<gene>
    <name evidence="4" type="primary">TBRG1</name>
</gene>
<dbReference type="InterPro" id="IPR003888">
    <property type="entry name" value="FYrich_N"/>
</dbReference>
<dbReference type="InterPro" id="IPR040092">
    <property type="entry name" value="TBRG1"/>
</dbReference>
<reference evidence="4" key="2">
    <citation type="submission" date="2025-09" db="UniProtKB">
        <authorList>
            <consortium name="Ensembl"/>
        </authorList>
    </citation>
    <scope>IDENTIFICATION</scope>
</reference>
<feature type="region of interest" description="Disordered" evidence="3">
    <location>
        <begin position="1"/>
        <end position="26"/>
    </location>
</feature>
<reference evidence="4" key="1">
    <citation type="submission" date="2025-08" db="UniProtKB">
        <authorList>
            <consortium name="Ensembl"/>
        </authorList>
    </citation>
    <scope>IDENTIFICATION</scope>
</reference>
<evidence type="ECO:0000256" key="1">
    <source>
        <dbReference type="ARBA" id="ARBA00004123"/>
    </source>
</evidence>
<dbReference type="SMART" id="SM00541">
    <property type="entry name" value="FYRN"/>
    <property type="match status" value="1"/>
</dbReference>
<dbReference type="Ensembl" id="ENSLLET00000042050.1">
    <property type="protein sequence ID" value="ENSLLEP00000040408.1"/>
    <property type="gene ID" value="ENSLLEG00000025717.1"/>
</dbReference>
<dbReference type="PROSITE" id="PS51543">
    <property type="entry name" value="FYRC"/>
    <property type="match status" value="1"/>
</dbReference>
<protein>
    <submittedName>
        <fullName evidence="4">Transforming growth factor beta regulator 1</fullName>
    </submittedName>
</protein>
<evidence type="ECO:0000256" key="3">
    <source>
        <dbReference type="SAM" id="MobiDB-lite"/>
    </source>
</evidence>
<name>A0A8C5QRZ7_9ANUR</name>
<dbReference type="AlphaFoldDB" id="A0A8C5QRZ7"/>
<dbReference type="SMART" id="SM00542">
    <property type="entry name" value="FYRC"/>
    <property type="match status" value="1"/>
</dbReference>
<accession>A0A8C5QRZ7</accession>
<dbReference type="GeneTree" id="ENSGT00390000013374"/>
<dbReference type="GO" id="GO:0005634">
    <property type="term" value="C:nucleus"/>
    <property type="evidence" value="ECO:0007669"/>
    <property type="project" value="UniProtKB-SubCell"/>
</dbReference>
<dbReference type="PANTHER" id="PTHR22715">
    <property type="entry name" value="TRANSFORMING GROWTH FACTOR BETA REGULATED GENE 1"/>
    <property type="match status" value="1"/>
</dbReference>
<evidence type="ECO:0000313" key="4">
    <source>
        <dbReference type="Ensembl" id="ENSLLEP00000040408.1"/>
    </source>
</evidence>
<organism evidence="4 5">
    <name type="scientific">Leptobrachium leishanense</name>
    <name type="common">Leishan spiny toad</name>
    <dbReference type="NCBI Taxonomy" id="445787"/>
    <lineage>
        <taxon>Eukaryota</taxon>
        <taxon>Metazoa</taxon>
        <taxon>Chordata</taxon>
        <taxon>Craniata</taxon>
        <taxon>Vertebrata</taxon>
        <taxon>Euteleostomi</taxon>
        <taxon>Amphibia</taxon>
        <taxon>Batrachia</taxon>
        <taxon>Anura</taxon>
        <taxon>Pelobatoidea</taxon>
        <taxon>Megophryidae</taxon>
        <taxon>Leptobrachium</taxon>
    </lineage>
</organism>
<dbReference type="PROSITE" id="PS51542">
    <property type="entry name" value="FYRN"/>
    <property type="match status" value="1"/>
</dbReference>
<dbReference type="InterPro" id="IPR003889">
    <property type="entry name" value="FYrich_C"/>
</dbReference>
<dbReference type="Proteomes" id="UP000694569">
    <property type="component" value="Unplaced"/>
</dbReference>
<dbReference type="Pfam" id="PF05965">
    <property type="entry name" value="FYRC"/>
    <property type="match status" value="1"/>
</dbReference>
<dbReference type="PANTHER" id="PTHR22715:SF0">
    <property type="entry name" value="TRANSFORMING GROWTH FACTOR BETA REGULATOR 1"/>
    <property type="match status" value="1"/>
</dbReference>
<evidence type="ECO:0000313" key="5">
    <source>
        <dbReference type="Proteomes" id="UP000694569"/>
    </source>
</evidence>
<feature type="compositionally biased region" description="Basic and acidic residues" evidence="3">
    <location>
        <begin position="130"/>
        <end position="144"/>
    </location>
</feature>
<dbReference type="GO" id="GO:0051726">
    <property type="term" value="P:regulation of cell cycle"/>
    <property type="evidence" value="ECO:0007669"/>
    <property type="project" value="TreeGrafter"/>
</dbReference>
<proteinExistence type="predicted"/>
<evidence type="ECO:0000256" key="2">
    <source>
        <dbReference type="ARBA" id="ARBA00023242"/>
    </source>
</evidence>